<keyword evidence="3" id="KW-1185">Reference proteome</keyword>
<organism evidence="2 3">
    <name type="scientific">Colocasia esculenta</name>
    <name type="common">Wild taro</name>
    <name type="synonym">Arum esculentum</name>
    <dbReference type="NCBI Taxonomy" id="4460"/>
    <lineage>
        <taxon>Eukaryota</taxon>
        <taxon>Viridiplantae</taxon>
        <taxon>Streptophyta</taxon>
        <taxon>Embryophyta</taxon>
        <taxon>Tracheophyta</taxon>
        <taxon>Spermatophyta</taxon>
        <taxon>Magnoliopsida</taxon>
        <taxon>Liliopsida</taxon>
        <taxon>Araceae</taxon>
        <taxon>Aroideae</taxon>
        <taxon>Colocasieae</taxon>
        <taxon>Colocasia</taxon>
    </lineage>
</organism>
<feature type="non-terminal residue" evidence="2">
    <location>
        <position position="157"/>
    </location>
</feature>
<dbReference type="EMBL" id="NMUH01001722">
    <property type="protein sequence ID" value="MQL94861.1"/>
    <property type="molecule type" value="Genomic_DNA"/>
</dbReference>
<feature type="compositionally biased region" description="Polar residues" evidence="1">
    <location>
        <begin position="22"/>
        <end position="33"/>
    </location>
</feature>
<gene>
    <name evidence="2" type="ORF">Taro_027529</name>
</gene>
<evidence type="ECO:0000256" key="1">
    <source>
        <dbReference type="SAM" id="MobiDB-lite"/>
    </source>
</evidence>
<proteinExistence type="predicted"/>
<accession>A0A843VE48</accession>
<feature type="region of interest" description="Disordered" evidence="1">
    <location>
        <begin position="1"/>
        <end position="38"/>
    </location>
</feature>
<dbReference type="Proteomes" id="UP000652761">
    <property type="component" value="Unassembled WGS sequence"/>
</dbReference>
<protein>
    <submittedName>
        <fullName evidence="2">Uncharacterized protein</fullName>
    </submittedName>
</protein>
<evidence type="ECO:0000313" key="3">
    <source>
        <dbReference type="Proteomes" id="UP000652761"/>
    </source>
</evidence>
<comment type="caution">
    <text evidence="2">The sequence shown here is derived from an EMBL/GenBank/DDBJ whole genome shotgun (WGS) entry which is preliminary data.</text>
</comment>
<sequence length="157" mass="17349">VKISKNEEETPRTPSPHEILSSLASSPRPTTFGNELGSAKRPTTIRVNRQPSRIRQTVCPKIRNFHFRRFEPSGADRTAHVAWLTPPFRAPLSRSAILLFPQHGSPQSSPFLSSPLQPASGSRHRPRLPLLRGEGAVATAVLRPGTFLRSLLRPALL</sequence>
<reference evidence="2" key="1">
    <citation type="submission" date="2017-07" db="EMBL/GenBank/DDBJ databases">
        <title>Taro Niue Genome Assembly and Annotation.</title>
        <authorList>
            <person name="Atibalentja N."/>
            <person name="Keating K."/>
            <person name="Fields C.J."/>
        </authorList>
    </citation>
    <scope>NUCLEOTIDE SEQUENCE</scope>
    <source>
        <strain evidence="2">Niue_2</strain>
        <tissue evidence="2">Leaf</tissue>
    </source>
</reference>
<dbReference type="AlphaFoldDB" id="A0A843VE48"/>
<feature type="non-terminal residue" evidence="2">
    <location>
        <position position="1"/>
    </location>
</feature>
<evidence type="ECO:0000313" key="2">
    <source>
        <dbReference type="EMBL" id="MQL94861.1"/>
    </source>
</evidence>
<feature type="compositionally biased region" description="Basic and acidic residues" evidence="1">
    <location>
        <begin position="1"/>
        <end position="11"/>
    </location>
</feature>
<name>A0A843VE48_COLES</name>